<comment type="caution">
    <text evidence="1">The sequence shown here is derived from an EMBL/GenBank/DDBJ whole genome shotgun (WGS) entry which is preliminary data.</text>
</comment>
<proteinExistence type="predicted"/>
<gene>
    <name evidence="1" type="ORF">JRO89_XS07G0003500</name>
</gene>
<name>A0ABQ8HRR0_9ROSI</name>
<evidence type="ECO:0000313" key="2">
    <source>
        <dbReference type="Proteomes" id="UP000827721"/>
    </source>
</evidence>
<sequence>MELRGSMISQWNNSPRTVSISESYKDQYFLLNFIMGTYLGPDVYSDNPRRSASQRLAEALPPYSSKNLGFSFISISQLESLYYYVLRNAYPSLVVKPSVLHMYSGRYEIVKGIVLIDDPITSHMKKEDLERFRCLSDMSTLKIDRIESLCYQHGKGHEEGEQNCMKNSEMAAGNISNRNKNSSARFQETYKRTRYRDPLPVPTFPNVNYASNNHSREGVVQKTCIRDGPVIMPILTVPSVEEHMSASSITLTGTASKGIVGPPVGVVDIGVSEPAYFFRAALPRVRRDYCQFSCEIESDGKVHIQGSTSGGKTIRKRSRVFRMKFQQLCPPGPFTVSFSLPGPVDPRLFSPNFRSDGIFEGVVIKHK</sequence>
<dbReference type="PANTHER" id="PTHR34661">
    <property type="entry name" value="INCREASED DNA METHYLATION 3"/>
    <property type="match status" value="1"/>
</dbReference>
<dbReference type="EMBL" id="JAFEMO010000007">
    <property type="protein sequence ID" value="KAH7566984.1"/>
    <property type="molecule type" value="Genomic_DNA"/>
</dbReference>
<dbReference type="Proteomes" id="UP000827721">
    <property type="component" value="Unassembled WGS sequence"/>
</dbReference>
<keyword evidence="2" id="KW-1185">Reference proteome</keyword>
<dbReference type="CDD" id="cd06464">
    <property type="entry name" value="ACD_sHsps-like"/>
    <property type="match status" value="1"/>
</dbReference>
<dbReference type="PANTHER" id="PTHR34661:SF1">
    <property type="entry name" value="INCREASED DNA METHYLATION 3"/>
    <property type="match status" value="1"/>
</dbReference>
<accession>A0ABQ8HRR0</accession>
<organism evidence="1 2">
    <name type="scientific">Xanthoceras sorbifolium</name>
    <dbReference type="NCBI Taxonomy" id="99658"/>
    <lineage>
        <taxon>Eukaryota</taxon>
        <taxon>Viridiplantae</taxon>
        <taxon>Streptophyta</taxon>
        <taxon>Embryophyta</taxon>
        <taxon>Tracheophyta</taxon>
        <taxon>Spermatophyta</taxon>
        <taxon>Magnoliopsida</taxon>
        <taxon>eudicotyledons</taxon>
        <taxon>Gunneridae</taxon>
        <taxon>Pentapetalae</taxon>
        <taxon>rosids</taxon>
        <taxon>malvids</taxon>
        <taxon>Sapindales</taxon>
        <taxon>Sapindaceae</taxon>
        <taxon>Xanthoceroideae</taxon>
        <taxon>Xanthoceras</taxon>
    </lineage>
</organism>
<reference evidence="1 2" key="1">
    <citation type="submission" date="2021-02" db="EMBL/GenBank/DDBJ databases">
        <title>Plant Genome Project.</title>
        <authorList>
            <person name="Zhang R.-G."/>
        </authorList>
    </citation>
    <scope>NUCLEOTIDE SEQUENCE [LARGE SCALE GENOMIC DNA]</scope>
    <source>
        <tissue evidence="1">Leaves</tissue>
    </source>
</reference>
<protein>
    <recommendedName>
        <fullName evidence="3">Increased DNA methylation 3</fullName>
    </recommendedName>
</protein>
<dbReference type="InterPro" id="IPR039321">
    <property type="entry name" value="IDM2/3-like"/>
</dbReference>
<evidence type="ECO:0008006" key="3">
    <source>
        <dbReference type="Google" id="ProtNLM"/>
    </source>
</evidence>
<evidence type="ECO:0000313" key="1">
    <source>
        <dbReference type="EMBL" id="KAH7566984.1"/>
    </source>
</evidence>